<organism evidence="1 2">
    <name type="scientific">Macrococcoides canis</name>
    <dbReference type="NCBI Taxonomy" id="1855823"/>
    <lineage>
        <taxon>Bacteria</taxon>
        <taxon>Bacillati</taxon>
        <taxon>Bacillota</taxon>
        <taxon>Bacilli</taxon>
        <taxon>Bacillales</taxon>
        <taxon>Staphylococcaceae</taxon>
        <taxon>Macrococcoides</taxon>
    </lineage>
</organism>
<gene>
    <name evidence="1" type="ORF">ETI04_01570</name>
</gene>
<evidence type="ECO:0000313" key="2">
    <source>
        <dbReference type="Proteomes" id="UP000294865"/>
    </source>
</evidence>
<dbReference type="RefSeq" id="WP_133418828.1">
    <property type="nucleotide sequence ID" value="NZ_SDGR01000001.1"/>
</dbReference>
<proteinExistence type="predicted"/>
<protein>
    <submittedName>
        <fullName evidence="1">Uncharacterized protein</fullName>
    </submittedName>
</protein>
<name>A0A4R6C768_9STAP</name>
<reference evidence="1 2" key="1">
    <citation type="submission" date="2019-01" db="EMBL/GenBank/DDBJ databases">
        <title>Draft genome sequences of Macrococcus caseolyticus, Macrococcus canis, Macrococcus bohemicus and Macrococcus goetzii.</title>
        <authorList>
            <person name="Mazhar S."/>
            <person name="Altermann E."/>
            <person name="Hill C."/>
            <person name="Mcauliffe O."/>
        </authorList>
    </citation>
    <scope>NUCLEOTIDE SEQUENCE [LARGE SCALE GENOMIC DNA]</scope>
    <source>
        <strain evidence="1 2">DPC7162</strain>
    </source>
</reference>
<dbReference type="AlphaFoldDB" id="A0A4R6C768"/>
<evidence type="ECO:0000313" key="1">
    <source>
        <dbReference type="EMBL" id="TDM18209.1"/>
    </source>
</evidence>
<comment type="caution">
    <text evidence="1">The sequence shown here is derived from an EMBL/GenBank/DDBJ whole genome shotgun (WGS) entry which is preliminary data.</text>
</comment>
<dbReference type="Proteomes" id="UP000294865">
    <property type="component" value="Unassembled WGS sequence"/>
</dbReference>
<dbReference type="EMBL" id="SDQG01000001">
    <property type="protein sequence ID" value="TDM18209.1"/>
    <property type="molecule type" value="Genomic_DNA"/>
</dbReference>
<sequence>MKPIYTFEQATDLNKYHDDITYFHTKINDFQQYLEDYFQLKDIPNGVFWTSRFVMEEVLENQYLLLREMKRSICVLIKITGHNIL</sequence>
<accession>A0A4R6C768</accession>